<dbReference type="PROSITE" id="PS50249">
    <property type="entry name" value="MPN"/>
    <property type="match status" value="1"/>
</dbReference>
<protein>
    <recommendedName>
        <fullName evidence="7">MPN domain-containing protein</fullName>
    </recommendedName>
</protein>
<keyword evidence="5" id="KW-0482">Metalloprotease</keyword>
<sequence length="230" mass="26048">MNKVLKPDYLEHRKRIKAKYKSGGTKGWLDYEILEFALSFAILRKNTKPIAKELLSKFKIINGVLDADRKDLEKICGISEHTALFLNFLKDVAIIYLEKGLYKKDLVSSPEVVYDYLKASLKGIADEEFKVMFLNSRNRLLAIETMQKGTVNKSVVYPRKIVEGALHNHATGVIIAHNHPGESLKPSEDDYKITKAIKEALKTVDIVLLDHIIIAGNGYFSFKENGIEIL</sequence>
<evidence type="ECO:0000256" key="4">
    <source>
        <dbReference type="ARBA" id="ARBA00022833"/>
    </source>
</evidence>
<dbReference type="GO" id="GO:0046872">
    <property type="term" value="F:metal ion binding"/>
    <property type="evidence" value="ECO:0007669"/>
    <property type="project" value="UniProtKB-KW"/>
</dbReference>
<evidence type="ECO:0000259" key="7">
    <source>
        <dbReference type="PROSITE" id="PS50249"/>
    </source>
</evidence>
<dbReference type="InterPro" id="IPR001405">
    <property type="entry name" value="UPF0758"/>
</dbReference>
<dbReference type="EMBL" id="PFWI01000270">
    <property type="protein sequence ID" value="PJA61203.1"/>
    <property type="molecule type" value="Genomic_DNA"/>
</dbReference>
<organism evidence="8 9">
    <name type="scientific">bacterium (Candidatus Ratteibacteria) CG_4_9_14_3_um_filter_41_21</name>
    <dbReference type="NCBI Taxonomy" id="2014289"/>
    <lineage>
        <taxon>Bacteria</taxon>
        <taxon>Candidatus Ratteibacteria</taxon>
    </lineage>
</organism>
<keyword evidence="2" id="KW-0479">Metal-binding</keyword>
<reference evidence="9" key="1">
    <citation type="submission" date="2017-09" db="EMBL/GenBank/DDBJ databases">
        <title>Depth-based differentiation of microbial function through sediment-hosted aquifers and enrichment of novel symbionts in the deep terrestrial subsurface.</title>
        <authorList>
            <person name="Probst A.J."/>
            <person name="Ladd B."/>
            <person name="Jarett J.K."/>
            <person name="Geller-Mcgrath D.E."/>
            <person name="Sieber C.M.K."/>
            <person name="Emerson J.B."/>
            <person name="Anantharaman K."/>
            <person name="Thomas B.C."/>
            <person name="Malmstrom R."/>
            <person name="Stieglmeier M."/>
            <person name="Klingl A."/>
            <person name="Woyke T."/>
            <person name="Ryan C.M."/>
            <person name="Banfield J.F."/>
        </authorList>
    </citation>
    <scope>NUCLEOTIDE SEQUENCE [LARGE SCALE GENOMIC DNA]</scope>
</reference>
<dbReference type="InterPro" id="IPR037518">
    <property type="entry name" value="MPN"/>
</dbReference>
<dbReference type="Gene3D" id="3.40.140.10">
    <property type="entry name" value="Cytidine Deaminase, domain 2"/>
    <property type="match status" value="1"/>
</dbReference>
<evidence type="ECO:0000256" key="1">
    <source>
        <dbReference type="ARBA" id="ARBA00022670"/>
    </source>
</evidence>
<evidence type="ECO:0000256" key="2">
    <source>
        <dbReference type="ARBA" id="ARBA00022723"/>
    </source>
</evidence>
<keyword evidence="4" id="KW-0862">Zinc</keyword>
<name>A0A2M7YE22_9BACT</name>
<evidence type="ECO:0000256" key="3">
    <source>
        <dbReference type="ARBA" id="ARBA00022801"/>
    </source>
</evidence>
<evidence type="ECO:0000313" key="9">
    <source>
        <dbReference type="Proteomes" id="UP000229213"/>
    </source>
</evidence>
<dbReference type="Pfam" id="PF04002">
    <property type="entry name" value="RadC"/>
    <property type="match status" value="1"/>
</dbReference>
<keyword evidence="3" id="KW-0378">Hydrolase</keyword>
<dbReference type="GO" id="GO:0008237">
    <property type="term" value="F:metallopeptidase activity"/>
    <property type="evidence" value="ECO:0007669"/>
    <property type="project" value="UniProtKB-KW"/>
</dbReference>
<gene>
    <name evidence="8" type="ORF">CO162_07525</name>
</gene>
<evidence type="ECO:0000256" key="6">
    <source>
        <dbReference type="RuleBase" id="RU003797"/>
    </source>
</evidence>
<dbReference type="Proteomes" id="UP000229213">
    <property type="component" value="Unassembled WGS sequence"/>
</dbReference>
<dbReference type="AlphaFoldDB" id="A0A2M7YE22"/>
<dbReference type="InterPro" id="IPR025657">
    <property type="entry name" value="RadC_JAB"/>
</dbReference>
<keyword evidence="1" id="KW-0645">Protease</keyword>
<comment type="caution">
    <text evidence="8">The sequence shown here is derived from an EMBL/GenBank/DDBJ whole genome shotgun (WGS) entry which is preliminary data.</text>
</comment>
<proteinExistence type="inferred from homology"/>
<accession>A0A2M7YE22</accession>
<comment type="similarity">
    <text evidence="6">Belongs to the UPF0758 family.</text>
</comment>
<feature type="domain" description="MPN" evidence="7">
    <location>
        <begin position="106"/>
        <end position="228"/>
    </location>
</feature>
<dbReference type="NCBIfam" id="NF000642">
    <property type="entry name" value="PRK00024.1"/>
    <property type="match status" value="1"/>
</dbReference>
<dbReference type="CDD" id="cd08071">
    <property type="entry name" value="MPN_DUF2466"/>
    <property type="match status" value="1"/>
</dbReference>
<dbReference type="PANTHER" id="PTHR30471:SF3">
    <property type="entry name" value="UPF0758 PROTEIN YEES-RELATED"/>
    <property type="match status" value="1"/>
</dbReference>
<evidence type="ECO:0000256" key="5">
    <source>
        <dbReference type="ARBA" id="ARBA00023049"/>
    </source>
</evidence>
<dbReference type="GO" id="GO:0006508">
    <property type="term" value="P:proteolysis"/>
    <property type="evidence" value="ECO:0007669"/>
    <property type="project" value="UniProtKB-KW"/>
</dbReference>
<dbReference type="NCBIfam" id="TIGR00608">
    <property type="entry name" value="radc"/>
    <property type="match status" value="1"/>
</dbReference>
<dbReference type="PANTHER" id="PTHR30471">
    <property type="entry name" value="DNA REPAIR PROTEIN RADC"/>
    <property type="match status" value="1"/>
</dbReference>
<evidence type="ECO:0000313" key="8">
    <source>
        <dbReference type="EMBL" id="PJA61203.1"/>
    </source>
</evidence>